<keyword evidence="3" id="KW-1185">Reference proteome</keyword>
<gene>
    <name evidence="2" type="ORF">PR048_033525</name>
</gene>
<organism evidence="2 3">
    <name type="scientific">Dryococelus australis</name>
    <dbReference type="NCBI Taxonomy" id="614101"/>
    <lineage>
        <taxon>Eukaryota</taxon>
        <taxon>Metazoa</taxon>
        <taxon>Ecdysozoa</taxon>
        <taxon>Arthropoda</taxon>
        <taxon>Hexapoda</taxon>
        <taxon>Insecta</taxon>
        <taxon>Pterygota</taxon>
        <taxon>Neoptera</taxon>
        <taxon>Polyneoptera</taxon>
        <taxon>Phasmatodea</taxon>
        <taxon>Verophasmatodea</taxon>
        <taxon>Anareolatae</taxon>
        <taxon>Phasmatidae</taxon>
        <taxon>Eurycanthinae</taxon>
        <taxon>Dryococelus</taxon>
    </lineage>
</organism>
<proteinExistence type="predicted"/>
<evidence type="ECO:0000259" key="1">
    <source>
        <dbReference type="Pfam" id="PF21530"/>
    </source>
</evidence>
<protein>
    <recommendedName>
        <fullName evidence="1">DNA helicase Pif1-like 2B domain-containing protein</fullName>
    </recommendedName>
</protein>
<dbReference type="InterPro" id="IPR049163">
    <property type="entry name" value="Pif1-like_2B_dom"/>
</dbReference>
<sequence>MLGEGKLPFPSANGGSAEIKLNSRLDPIVHKLEQLIEAIYPDLGDLLQGNYHSSSPQKRYIPGQVKHYKSIDTITDFEDSVHYSHEFLNSSNPSGLPPDDLKLNIGILIMLLRTLNPPNMCNGTSLLIKDLPNNITEAITLTLLRLECSSSKANLKISLLFRTNLPWRCSLCSANYQLGSPLADDRPIMKAVKYMLVSGVVWTNRPIFADHNVLTVPTARQLARISRISMIPTDLLIPFKWLQFPVKVSFALTINVPGTNFQICGNIFEQGWSLNTSCKRPLTDSTTVTNSPLIEAISLRPNSAWLESITAVSASYCINQRDHCCRANRVEKAAHPANCNRTCQQNGVAGSQNVGTIELCWNHNSATDATRRQKFVLTKRNLLGSPLVDDRPIMNAVKYRVVSGVVWTNRTMVSSNTDTNRPGVLAVVDIGAPNHTLSDTPWGTLHRLINASQSCAAITGSQSERVLFHIRAAANGVTTPAPIWAVRTWSNARMKGRGKREIPEKTRDSPIPARFPITKARERLRPGIEPGSLSGWKVL</sequence>
<evidence type="ECO:0000313" key="3">
    <source>
        <dbReference type="Proteomes" id="UP001159363"/>
    </source>
</evidence>
<dbReference type="EMBL" id="JARBHB010000017">
    <property type="protein sequence ID" value="KAJ8866001.1"/>
    <property type="molecule type" value="Genomic_DNA"/>
</dbReference>
<dbReference type="Pfam" id="PF21530">
    <property type="entry name" value="Pif1_2B_dom"/>
    <property type="match status" value="1"/>
</dbReference>
<name>A0ABQ9G0J3_9NEOP</name>
<accession>A0ABQ9G0J3</accession>
<feature type="domain" description="DNA helicase Pif1-like 2B" evidence="1">
    <location>
        <begin position="86"/>
        <end position="131"/>
    </location>
</feature>
<evidence type="ECO:0000313" key="2">
    <source>
        <dbReference type="EMBL" id="KAJ8866001.1"/>
    </source>
</evidence>
<comment type="caution">
    <text evidence="2">The sequence shown here is derived from an EMBL/GenBank/DDBJ whole genome shotgun (WGS) entry which is preliminary data.</text>
</comment>
<dbReference type="PANTHER" id="PTHR10492">
    <property type="match status" value="1"/>
</dbReference>
<dbReference type="PANTHER" id="PTHR10492:SF57">
    <property type="entry name" value="ATP-DEPENDENT DNA HELICASE"/>
    <property type="match status" value="1"/>
</dbReference>
<dbReference type="Proteomes" id="UP001159363">
    <property type="component" value="Chromosome 16"/>
</dbReference>
<reference evidence="2 3" key="1">
    <citation type="submission" date="2023-02" db="EMBL/GenBank/DDBJ databases">
        <title>LHISI_Scaffold_Assembly.</title>
        <authorList>
            <person name="Stuart O.P."/>
            <person name="Cleave R."/>
            <person name="Magrath M.J.L."/>
            <person name="Mikheyev A.S."/>
        </authorList>
    </citation>
    <scope>NUCLEOTIDE SEQUENCE [LARGE SCALE GENOMIC DNA]</scope>
    <source>
        <strain evidence="2">Daus_M_001</strain>
        <tissue evidence="2">Leg muscle</tissue>
    </source>
</reference>